<comment type="similarity">
    <text evidence="1">Belongs to the ABC transporter superfamily.</text>
</comment>
<evidence type="ECO:0000256" key="2">
    <source>
        <dbReference type="ARBA" id="ARBA00022448"/>
    </source>
</evidence>
<accession>A0A1T5HWV3</accession>
<evidence type="ECO:0000313" key="7">
    <source>
        <dbReference type="Proteomes" id="UP000189966"/>
    </source>
</evidence>
<organism evidence="6 7">
    <name type="scientific">Photobacterium piscicola</name>
    <dbReference type="NCBI Taxonomy" id="1378299"/>
    <lineage>
        <taxon>Bacteria</taxon>
        <taxon>Pseudomonadati</taxon>
        <taxon>Pseudomonadota</taxon>
        <taxon>Gammaproteobacteria</taxon>
        <taxon>Vibrionales</taxon>
        <taxon>Vibrionaceae</taxon>
        <taxon>Photobacterium</taxon>
    </lineage>
</organism>
<evidence type="ECO:0000256" key="3">
    <source>
        <dbReference type="ARBA" id="ARBA00022741"/>
    </source>
</evidence>
<evidence type="ECO:0000256" key="4">
    <source>
        <dbReference type="ARBA" id="ARBA00022840"/>
    </source>
</evidence>
<dbReference type="EMBL" id="FUZI01000001">
    <property type="protein sequence ID" value="SKC31294.1"/>
    <property type="molecule type" value="Genomic_DNA"/>
</dbReference>
<sequence>MTSHLKICLTVNQLQFGPNVPLFSPMNFVCHQGEVCAILGANGRGKTTLLHNLVNIQSTLAGDISVRGGIGFVPQSCAFAFCYHVIDVVLMGLAQKIGLFFQPSDDDEKRALAALADLGISSLANSLFTQLSGGQQQLVLIARALVADCAVIALDEPTSALDLHNQQTVLQLLQTLARRDNKCVIFTTHDPSHAFLVADKALLLLPQGEWLFDDCQKILNLSNLQQAYGVNTKQATFIVDQQPYQTIIPLFDGLN</sequence>
<dbReference type="PROSITE" id="PS00211">
    <property type="entry name" value="ABC_TRANSPORTER_1"/>
    <property type="match status" value="1"/>
</dbReference>
<dbReference type="Proteomes" id="UP000189966">
    <property type="component" value="Unassembled WGS sequence"/>
</dbReference>
<dbReference type="Pfam" id="PF00005">
    <property type="entry name" value="ABC_tran"/>
    <property type="match status" value="1"/>
</dbReference>
<feature type="domain" description="ABC transporter" evidence="5">
    <location>
        <begin position="5"/>
        <end position="231"/>
    </location>
</feature>
<name>A0A1T5HWV3_9GAMM</name>
<keyword evidence="4 6" id="KW-0067">ATP-binding</keyword>
<dbReference type="OrthoDB" id="5292475at2"/>
<dbReference type="InterPro" id="IPR003593">
    <property type="entry name" value="AAA+_ATPase"/>
</dbReference>
<dbReference type="InterPro" id="IPR017871">
    <property type="entry name" value="ABC_transporter-like_CS"/>
</dbReference>
<reference evidence="6 7" key="1">
    <citation type="submission" date="2017-02" db="EMBL/GenBank/DDBJ databases">
        <authorList>
            <person name="Peterson S.W."/>
        </authorList>
    </citation>
    <scope>NUCLEOTIDE SEQUENCE [LARGE SCALE GENOMIC DNA]</scope>
    <source>
        <strain evidence="7">type strain: NCCB 100098</strain>
    </source>
</reference>
<dbReference type="Gene3D" id="3.40.50.300">
    <property type="entry name" value="P-loop containing nucleotide triphosphate hydrolases"/>
    <property type="match status" value="1"/>
</dbReference>
<dbReference type="GO" id="GO:0016887">
    <property type="term" value="F:ATP hydrolysis activity"/>
    <property type="evidence" value="ECO:0007669"/>
    <property type="project" value="InterPro"/>
</dbReference>
<dbReference type="CDD" id="cd03214">
    <property type="entry name" value="ABC_Iron-Siderophores_B12_Hemin"/>
    <property type="match status" value="1"/>
</dbReference>
<evidence type="ECO:0000313" key="6">
    <source>
        <dbReference type="EMBL" id="SKC31294.1"/>
    </source>
</evidence>
<dbReference type="PANTHER" id="PTHR42734">
    <property type="entry name" value="METAL TRANSPORT SYSTEM ATP-BINDING PROTEIN TM_0124-RELATED"/>
    <property type="match status" value="1"/>
</dbReference>
<protein>
    <submittedName>
        <fullName evidence="6">Putative ABC transporter ATP-binding protein</fullName>
    </submittedName>
</protein>
<dbReference type="SUPFAM" id="SSF52540">
    <property type="entry name" value="P-loop containing nucleoside triphosphate hydrolases"/>
    <property type="match status" value="1"/>
</dbReference>
<dbReference type="GO" id="GO:0005524">
    <property type="term" value="F:ATP binding"/>
    <property type="evidence" value="ECO:0007669"/>
    <property type="project" value="UniProtKB-KW"/>
</dbReference>
<dbReference type="RefSeq" id="WP_144396146.1">
    <property type="nucleotide sequence ID" value="NZ_FUZI01000001.1"/>
</dbReference>
<dbReference type="SMART" id="SM00382">
    <property type="entry name" value="AAA"/>
    <property type="match status" value="1"/>
</dbReference>
<dbReference type="PANTHER" id="PTHR42734:SF6">
    <property type="entry name" value="MOLYBDATE IMPORT ATP-BINDING PROTEIN MOLC"/>
    <property type="match status" value="1"/>
</dbReference>
<keyword evidence="3" id="KW-0547">Nucleotide-binding</keyword>
<dbReference type="InterPro" id="IPR050153">
    <property type="entry name" value="Metal_Ion_Import_ABC"/>
</dbReference>
<dbReference type="AlphaFoldDB" id="A0A1T5HWV3"/>
<proteinExistence type="inferred from homology"/>
<keyword evidence="2" id="KW-0813">Transport</keyword>
<evidence type="ECO:0000259" key="5">
    <source>
        <dbReference type="PROSITE" id="PS50893"/>
    </source>
</evidence>
<dbReference type="InterPro" id="IPR027417">
    <property type="entry name" value="P-loop_NTPase"/>
</dbReference>
<dbReference type="InterPro" id="IPR003439">
    <property type="entry name" value="ABC_transporter-like_ATP-bd"/>
</dbReference>
<gene>
    <name evidence="6" type="ORF">CZ809_00772</name>
</gene>
<dbReference type="PROSITE" id="PS50893">
    <property type="entry name" value="ABC_TRANSPORTER_2"/>
    <property type="match status" value="1"/>
</dbReference>
<evidence type="ECO:0000256" key="1">
    <source>
        <dbReference type="ARBA" id="ARBA00005417"/>
    </source>
</evidence>